<dbReference type="EMBL" id="JABGBO010000009">
    <property type="protein sequence ID" value="NOL50230.1"/>
    <property type="molecule type" value="Genomic_DNA"/>
</dbReference>
<dbReference type="Proteomes" id="UP000541421">
    <property type="component" value="Unassembled WGS sequence"/>
</dbReference>
<dbReference type="AlphaFoldDB" id="A0A7Y4LAX2"/>
<proteinExistence type="predicted"/>
<dbReference type="RefSeq" id="WP_171589208.1">
    <property type="nucleotide sequence ID" value="NZ_JABGBO010000009.1"/>
</dbReference>
<keyword evidence="1" id="KW-0472">Membrane</keyword>
<accession>A0A7Y4LAX2</accession>
<reference evidence="2 3" key="1">
    <citation type="submission" date="2020-05" db="EMBL/GenBank/DDBJ databases">
        <authorList>
            <person name="Niu N."/>
        </authorList>
    </citation>
    <scope>NUCLEOTIDE SEQUENCE [LARGE SCALE GENOMIC DNA]</scope>
    <source>
        <strain evidence="2 3">LMG10982</strain>
    </source>
</reference>
<keyword evidence="1" id="KW-0812">Transmembrane</keyword>
<evidence type="ECO:0000256" key="1">
    <source>
        <dbReference type="SAM" id="Phobius"/>
    </source>
</evidence>
<protein>
    <submittedName>
        <fullName evidence="2">Uncharacterized protein</fullName>
    </submittedName>
</protein>
<feature type="transmembrane region" description="Helical" evidence="1">
    <location>
        <begin position="6"/>
        <end position="34"/>
    </location>
</feature>
<evidence type="ECO:0000313" key="3">
    <source>
        <dbReference type="Proteomes" id="UP000541421"/>
    </source>
</evidence>
<evidence type="ECO:0000313" key="2">
    <source>
        <dbReference type="EMBL" id="NOL50230.1"/>
    </source>
</evidence>
<sequence>MWLIALVIALVLWAILDNFLIAVILAVFGVYSFALVRALMILKKEEKQNHTGNKN</sequence>
<name>A0A7Y4LAX2_9BURK</name>
<keyword evidence="1" id="KW-1133">Transmembrane helix</keyword>
<comment type="caution">
    <text evidence="2">The sequence shown here is derived from an EMBL/GenBank/DDBJ whole genome shotgun (WGS) entry which is preliminary data.</text>
</comment>
<gene>
    <name evidence="2" type="ORF">HKX40_08825</name>
</gene>
<keyword evidence="3" id="KW-1185">Reference proteome</keyword>
<organism evidence="2 3">
    <name type="scientific">Pelistega europaea</name>
    <dbReference type="NCBI Taxonomy" id="106147"/>
    <lineage>
        <taxon>Bacteria</taxon>
        <taxon>Pseudomonadati</taxon>
        <taxon>Pseudomonadota</taxon>
        <taxon>Betaproteobacteria</taxon>
        <taxon>Burkholderiales</taxon>
        <taxon>Alcaligenaceae</taxon>
        <taxon>Pelistega</taxon>
    </lineage>
</organism>